<dbReference type="InParanoid" id="G0QUQ9"/>
<dbReference type="GeneID" id="14907176"/>
<dbReference type="Pfam" id="PF02493">
    <property type="entry name" value="MORN"/>
    <property type="match status" value="11"/>
</dbReference>
<protein>
    <submittedName>
        <fullName evidence="3">MORN repeat protein</fullName>
        <ecNumber evidence="3">1.14.16.1</ecNumber>
        <ecNumber evidence="3">2.1.1.43</ecNumber>
        <ecNumber evidence="3">3.1.21.5</ecNumber>
    </submittedName>
</protein>
<evidence type="ECO:0000313" key="3">
    <source>
        <dbReference type="EMBL" id="EGR31044.1"/>
    </source>
</evidence>
<name>G0QUQ9_ICHMU</name>
<sequence length="746" mass="86981">MGNQCCSQSEAQNQQPQTNIPNNFTEEQAEQNLQANQHQVEVQVHANQQDENEVLEGIENTIQVDEKKFKIELQSLREALQKADAFKEIFYNSQNLTRTIYELEQILNYFSKTIVIPLHILNVKSDLLGLYGDLQNFRSFHSRFTLEKSFYEHLPAITQLLNFIKNFISSNSKYIEKGVINYQQLVFDLNTDQNFDESYNKIKLLRSAQNEVSGTNFSTLPNYLYVALKDKKGFELWETILPYQFEVSNKDFVEVYINETYSFDVKDKILALLYSMDLNNDQRIDIYQFLSFVESFDNYFDNDGRIIIEKLDELQSLIHVQRFPPKQNVSKQNCYVYQSGMEYEGIMNDKGERTGHGVLKDEEYEFQGEFLNDLPHGKGIEIRKKVKYEGDFLNGLYHGQGTLSFPNGRSYTGNFINHQFHGQGELIGDDGIRYKGEWKNGQLEDGVITYHDNSYYIGKIKKNFFKEGKGIFYSGEYSYTIFEGEWYQDKPFQCKQFSLDDGVTMIYQGQFNNYYIEGKGSRFYADGSVYEGEMLRDKKQGEGTCTYKDESMFTGIWENDFQVDGTYYYNKKNLNNYYKGTWQNGIQNGKGKHQYPSGGIYEGEIQNNKRHGYGVYKYSNGNVYDGQWVENNQQGDGKFIFSSEGDGSGDVYYGQFDKGKFQGFGHYIYKKSNKQYIGFWKNDMWEGHGKFINGDGNIIKCGIWKNDKLETAGNEKDLDFPQNWQQYKINLDDLNRVQPNSQQNNV</sequence>
<dbReference type="eggNOG" id="KOG0231">
    <property type="taxonomic scope" value="Eukaryota"/>
</dbReference>
<evidence type="ECO:0000256" key="1">
    <source>
        <dbReference type="ARBA" id="ARBA00022737"/>
    </source>
</evidence>
<organism evidence="3 4">
    <name type="scientific">Ichthyophthirius multifiliis</name>
    <name type="common">White spot disease agent</name>
    <name type="synonym">Ich</name>
    <dbReference type="NCBI Taxonomy" id="5932"/>
    <lineage>
        <taxon>Eukaryota</taxon>
        <taxon>Sar</taxon>
        <taxon>Alveolata</taxon>
        <taxon>Ciliophora</taxon>
        <taxon>Intramacronucleata</taxon>
        <taxon>Oligohymenophorea</taxon>
        <taxon>Hymenostomatida</taxon>
        <taxon>Ophryoglenina</taxon>
        <taxon>Ichthyophthirius</taxon>
    </lineage>
</organism>
<dbReference type="AlphaFoldDB" id="G0QUQ9"/>
<dbReference type="Proteomes" id="UP000008983">
    <property type="component" value="Unassembled WGS sequence"/>
</dbReference>
<feature type="region of interest" description="Disordered" evidence="2">
    <location>
        <begin position="1"/>
        <end position="20"/>
    </location>
</feature>
<feature type="compositionally biased region" description="Polar residues" evidence="2">
    <location>
        <begin position="1"/>
        <end position="11"/>
    </location>
</feature>
<dbReference type="EC" id="2.1.1.43" evidence="3"/>
<dbReference type="SMART" id="SM00698">
    <property type="entry name" value="MORN"/>
    <property type="match status" value="10"/>
</dbReference>
<dbReference type="EC" id="3.1.21.5" evidence="3"/>
<keyword evidence="3" id="KW-0808">Transferase</keyword>
<dbReference type="GO" id="GO:0032259">
    <property type="term" value="P:methylation"/>
    <property type="evidence" value="ECO:0007669"/>
    <property type="project" value="UniProtKB-KW"/>
</dbReference>
<keyword evidence="3" id="KW-0560">Oxidoreductase</keyword>
<dbReference type="PANTHER" id="PTHR43215">
    <property type="entry name" value="RADIAL SPOKE HEAD 1 HOMOLOG"/>
    <property type="match status" value="1"/>
</dbReference>
<dbReference type="SUPFAM" id="SSF82185">
    <property type="entry name" value="Histone H3 K4-specific methyltransferase SET7/9 N-terminal domain"/>
    <property type="match status" value="4"/>
</dbReference>
<dbReference type="Gene3D" id="2.20.110.10">
    <property type="entry name" value="Histone H3 K4-specific methyltransferase SET7/9 N-terminal domain"/>
    <property type="match status" value="4"/>
</dbReference>
<dbReference type="OrthoDB" id="300500at2759"/>
<dbReference type="OMA" id="WIGFVES"/>
<proteinExistence type="predicted"/>
<dbReference type="RefSeq" id="XP_004034530.1">
    <property type="nucleotide sequence ID" value="XM_004034482.1"/>
</dbReference>
<dbReference type="EC" id="1.14.16.1" evidence="3"/>
<keyword evidence="4" id="KW-1185">Reference proteome</keyword>
<dbReference type="GO" id="GO:0015668">
    <property type="term" value="F:type III site-specific deoxyribonuclease activity"/>
    <property type="evidence" value="ECO:0007669"/>
    <property type="project" value="UniProtKB-EC"/>
</dbReference>
<accession>G0QUQ9</accession>
<dbReference type="PANTHER" id="PTHR43215:SF14">
    <property type="entry name" value="RADIAL SPOKE HEAD 1 HOMOLOG"/>
    <property type="match status" value="1"/>
</dbReference>
<keyword evidence="1" id="KW-0677">Repeat</keyword>
<keyword evidence="3" id="KW-0378">Hydrolase</keyword>
<dbReference type="GO" id="GO:0004505">
    <property type="term" value="F:phenylalanine 4-monooxygenase activity"/>
    <property type="evidence" value="ECO:0007669"/>
    <property type="project" value="UniProtKB-EC"/>
</dbReference>
<dbReference type="InterPro" id="IPR003409">
    <property type="entry name" value="MORN"/>
</dbReference>
<keyword evidence="3" id="KW-0489">Methyltransferase</keyword>
<evidence type="ECO:0000256" key="2">
    <source>
        <dbReference type="SAM" id="MobiDB-lite"/>
    </source>
</evidence>
<dbReference type="EMBL" id="GL983920">
    <property type="protein sequence ID" value="EGR31044.1"/>
    <property type="molecule type" value="Genomic_DNA"/>
</dbReference>
<gene>
    <name evidence="3" type="ORF">IMG5_118700</name>
</gene>
<dbReference type="GO" id="GO:0008168">
    <property type="term" value="F:methyltransferase activity"/>
    <property type="evidence" value="ECO:0007669"/>
    <property type="project" value="UniProtKB-KW"/>
</dbReference>
<reference evidence="3 4" key="1">
    <citation type="submission" date="2011-07" db="EMBL/GenBank/DDBJ databases">
        <authorList>
            <person name="Coyne R."/>
            <person name="Brami D."/>
            <person name="Johnson J."/>
            <person name="Hostetler J."/>
            <person name="Hannick L."/>
            <person name="Clark T."/>
            <person name="Cassidy-Hanley D."/>
            <person name="Inman J."/>
        </authorList>
    </citation>
    <scope>NUCLEOTIDE SEQUENCE [LARGE SCALE GENOMIC DNA]</scope>
    <source>
        <strain evidence="3 4">G5</strain>
    </source>
</reference>
<evidence type="ECO:0000313" key="4">
    <source>
        <dbReference type="Proteomes" id="UP000008983"/>
    </source>
</evidence>
<dbReference type="STRING" id="857967.G0QUQ9"/>